<dbReference type="EMBL" id="MN740520">
    <property type="protein sequence ID" value="QHU30874.1"/>
    <property type="molecule type" value="Genomic_DNA"/>
</dbReference>
<accession>A0A6C0LMT2</accession>
<dbReference type="PANTHER" id="PTHR43563">
    <property type="entry name" value="AMINE OXIDASE"/>
    <property type="match status" value="1"/>
</dbReference>
<proteinExistence type="predicted"/>
<dbReference type="Gene3D" id="3.50.50.60">
    <property type="entry name" value="FAD/NAD(P)-binding domain"/>
    <property type="match status" value="1"/>
</dbReference>
<dbReference type="AlphaFoldDB" id="A0A6C0LMT2"/>
<name>A0A6C0LMT2_9ZZZZ</name>
<dbReference type="SUPFAM" id="SSF51905">
    <property type="entry name" value="FAD/NAD(P)-binding domain"/>
    <property type="match status" value="1"/>
</dbReference>
<dbReference type="InterPro" id="IPR050703">
    <property type="entry name" value="Flavin_MAO"/>
</dbReference>
<dbReference type="GO" id="GO:0016491">
    <property type="term" value="F:oxidoreductase activity"/>
    <property type="evidence" value="ECO:0007669"/>
    <property type="project" value="UniProtKB-ARBA"/>
</dbReference>
<dbReference type="PANTHER" id="PTHR43563:SF14">
    <property type="entry name" value="AMINE OXIDASE"/>
    <property type="match status" value="1"/>
</dbReference>
<sequence>MKYDIIIIGSGISGLYAAYNIKKMSPETSFLVLEKHKKTWIGGRTSNELFYGTEIVTGAGVGRKEKDKLLRKLLHELNLNTSDFVVNPHYSDTFEPIDIKKVMGYLKSEYKKYKGPPITFKTFAKGVLGEKVYTLFLITAGYTDFENEDAHDTFYSYGMDDNYCCWKAFSVPWKKMVLKLACEIGASNFKFSNSVSNIRKVNSDPCEFVIDTENGKKYVCNKVIVATTITGIRKLLDYPIYKEIEGQPFLRLYAKFSKKSIPIMKHYVKGYICVPGPLQKLIPMNPEDGIYMIAYNDNNNTLKLKNNLENTKENRDLYCELIEKSLGIPPNSLDIIAIKDFYWPIGTHYYKPLDTSVYKNRAEFINVAQHPEKGILVVGEVVSNNQGWSEGALESVKAVLTKKWINSTC</sequence>
<reference evidence="1" key="1">
    <citation type="journal article" date="2020" name="Nature">
        <title>Giant virus diversity and host interactions through global metagenomics.</title>
        <authorList>
            <person name="Schulz F."/>
            <person name="Roux S."/>
            <person name="Paez-Espino D."/>
            <person name="Jungbluth S."/>
            <person name="Walsh D.A."/>
            <person name="Denef V.J."/>
            <person name="McMahon K.D."/>
            <person name="Konstantinidis K.T."/>
            <person name="Eloe-Fadrosh E.A."/>
            <person name="Kyrpides N.C."/>
            <person name="Woyke T."/>
        </authorList>
    </citation>
    <scope>NUCLEOTIDE SEQUENCE</scope>
    <source>
        <strain evidence="1">GVMAG-M-3300027892-73</strain>
    </source>
</reference>
<organism evidence="1">
    <name type="scientific">viral metagenome</name>
    <dbReference type="NCBI Taxonomy" id="1070528"/>
    <lineage>
        <taxon>unclassified sequences</taxon>
        <taxon>metagenomes</taxon>
        <taxon>organismal metagenomes</taxon>
    </lineage>
</organism>
<evidence type="ECO:0008006" key="2">
    <source>
        <dbReference type="Google" id="ProtNLM"/>
    </source>
</evidence>
<dbReference type="InterPro" id="IPR036188">
    <property type="entry name" value="FAD/NAD-bd_sf"/>
</dbReference>
<evidence type="ECO:0000313" key="1">
    <source>
        <dbReference type="EMBL" id="QHU30874.1"/>
    </source>
</evidence>
<protein>
    <recommendedName>
        <fullName evidence="2">Amine oxidase domain-containing protein</fullName>
    </recommendedName>
</protein>
<dbReference type="Pfam" id="PF13450">
    <property type="entry name" value="NAD_binding_8"/>
    <property type="match status" value="1"/>
</dbReference>